<evidence type="ECO:0000256" key="2">
    <source>
        <dbReference type="SAM" id="SignalP"/>
    </source>
</evidence>
<proteinExistence type="predicted"/>
<reference evidence="3" key="1">
    <citation type="journal article" date="2022" name="G3 (Bethesda)">
        <title>High quality genome of the basidiomycete yeast Dioszegia hungarica PDD-24b-2 isolated from cloud water.</title>
        <authorList>
            <person name="Jarrige D."/>
            <person name="Haridas S."/>
            <person name="Bleykasten-Grosshans C."/>
            <person name="Joly M."/>
            <person name="Nadalig T."/>
            <person name="Sancelme M."/>
            <person name="Vuilleumier S."/>
            <person name="Grigoriev I.V."/>
            <person name="Amato P."/>
            <person name="Bringel F."/>
        </authorList>
    </citation>
    <scope>NUCLEOTIDE SEQUENCE</scope>
    <source>
        <strain evidence="3">PDD-24b-2</strain>
    </source>
</reference>
<dbReference type="SUPFAM" id="SSF54001">
    <property type="entry name" value="Cysteine proteinases"/>
    <property type="match status" value="1"/>
</dbReference>
<evidence type="ECO:0008006" key="5">
    <source>
        <dbReference type="Google" id="ProtNLM"/>
    </source>
</evidence>
<dbReference type="GeneID" id="77730799"/>
<evidence type="ECO:0000313" key="3">
    <source>
        <dbReference type="EMBL" id="KAI9631881.1"/>
    </source>
</evidence>
<organism evidence="3 4">
    <name type="scientific">Dioszegia hungarica</name>
    <dbReference type="NCBI Taxonomy" id="4972"/>
    <lineage>
        <taxon>Eukaryota</taxon>
        <taxon>Fungi</taxon>
        <taxon>Dikarya</taxon>
        <taxon>Basidiomycota</taxon>
        <taxon>Agaricomycotina</taxon>
        <taxon>Tremellomycetes</taxon>
        <taxon>Tremellales</taxon>
        <taxon>Bulleribasidiaceae</taxon>
        <taxon>Dioszegia</taxon>
    </lineage>
</organism>
<accession>A0AA38H1I3</accession>
<dbReference type="Proteomes" id="UP001164286">
    <property type="component" value="Unassembled WGS sequence"/>
</dbReference>
<gene>
    <name evidence="3" type="ORF">MKK02DRAFT_41513</name>
</gene>
<protein>
    <recommendedName>
        <fullName evidence="5">Calpain catalytic domain-containing protein</fullName>
    </recommendedName>
</protein>
<name>A0AA38H1I3_9TREE</name>
<dbReference type="EMBL" id="JAKWFO010000016">
    <property type="protein sequence ID" value="KAI9631881.1"/>
    <property type="molecule type" value="Genomic_DNA"/>
</dbReference>
<dbReference type="AlphaFoldDB" id="A0AA38H1I3"/>
<evidence type="ECO:0000256" key="1">
    <source>
        <dbReference type="SAM" id="MobiDB-lite"/>
    </source>
</evidence>
<sequence length="351" mass="38718">MRLSCMFLVLVADLTYAAFPPSNLIPEENPAIQQAKRSISPGSLHRRHPALPPADLVPDENPATKNTRRYPPPRSNPEYEAHLNKRQFGPDQVLQTPGPVPLWFDLGPTYYDVVQSKVADCWLAAASIAVVLASHDWMSHLFYGPDGKTLAGTADPSLAETQVMLWDPSPPRKNYLFKTSAFNQSKTEDRPGQRWWNSALVQGMFQLGTKTFIQGISDGNGTLHPLGGDAQAALSAMTGYSATSKYGTKWYGSNRNMLFDDLSKAWPLHTPILFATGPNTTEGNGFANSVLHGNHAYAVMWTTPAQTAILHNPWGLSLEANMTDILNNMERLVHLESFRTLNWTMATAGQV</sequence>
<feature type="region of interest" description="Disordered" evidence="1">
    <location>
        <begin position="33"/>
        <end position="80"/>
    </location>
</feature>
<comment type="caution">
    <text evidence="3">The sequence shown here is derived from an EMBL/GenBank/DDBJ whole genome shotgun (WGS) entry which is preliminary data.</text>
</comment>
<evidence type="ECO:0000313" key="4">
    <source>
        <dbReference type="Proteomes" id="UP001164286"/>
    </source>
</evidence>
<dbReference type="RefSeq" id="XP_052941658.1">
    <property type="nucleotide sequence ID" value="XM_053091594.1"/>
</dbReference>
<keyword evidence="4" id="KW-1185">Reference proteome</keyword>
<dbReference type="InterPro" id="IPR038765">
    <property type="entry name" value="Papain-like_cys_pep_sf"/>
</dbReference>
<keyword evidence="2" id="KW-0732">Signal</keyword>
<feature type="signal peptide" evidence="2">
    <location>
        <begin position="1"/>
        <end position="17"/>
    </location>
</feature>
<feature type="chain" id="PRO_5041201534" description="Calpain catalytic domain-containing protein" evidence="2">
    <location>
        <begin position="18"/>
        <end position="351"/>
    </location>
</feature>